<dbReference type="Pfam" id="PF17064">
    <property type="entry name" value="QVR"/>
    <property type="match status" value="1"/>
</dbReference>
<feature type="signal peptide" evidence="3">
    <location>
        <begin position="1"/>
        <end position="24"/>
    </location>
</feature>
<gene>
    <name evidence="4" type="ORF">FJT64_014719</name>
</gene>
<organism evidence="4 5">
    <name type="scientific">Amphibalanus amphitrite</name>
    <name type="common">Striped barnacle</name>
    <name type="synonym">Balanus amphitrite</name>
    <dbReference type="NCBI Taxonomy" id="1232801"/>
    <lineage>
        <taxon>Eukaryota</taxon>
        <taxon>Metazoa</taxon>
        <taxon>Ecdysozoa</taxon>
        <taxon>Arthropoda</taxon>
        <taxon>Crustacea</taxon>
        <taxon>Multicrustacea</taxon>
        <taxon>Cirripedia</taxon>
        <taxon>Thoracica</taxon>
        <taxon>Thoracicalcarea</taxon>
        <taxon>Balanomorpha</taxon>
        <taxon>Balanoidea</taxon>
        <taxon>Balanidae</taxon>
        <taxon>Amphibalaninae</taxon>
        <taxon>Amphibalanus</taxon>
    </lineage>
</organism>
<protein>
    <submittedName>
        <fullName evidence="4">Uncharacterized protein</fullName>
    </submittedName>
</protein>
<dbReference type="Proteomes" id="UP000440578">
    <property type="component" value="Unassembled WGS sequence"/>
</dbReference>
<dbReference type="GO" id="GO:0032222">
    <property type="term" value="P:regulation of synaptic transmission, cholinergic"/>
    <property type="evidence" value="ECO:0007669"/>
    <property type="project" value="InterPro"/>
</dbReference>
<sequence>MSRRPLVPLLALAALLALPPAVRGLSCFQCSEPTQGLQAGGSVPLPKGGYVWSSEPICSKFDSSNSTFKKDCPQTFDKSCFKTVIGGVVVSRGCYNHVGTNCTTGVDGETSCYCTTDYCNSAGLSTPALLLLLPAALLAALHTRQ</sequence>
<dbReference type="GO" id="GO:0030431">
    <property type="term" value="P:sleep"/>
    <property type="evidence" value="ECO:0007669"/>
    <property type="project" value="InterPro"/>
</dbReference>
<evidence type="ECO:0000313" key="5">
    <source>
        <dbReference type="Proteomes" id="UP000440578"/>
    </source>
</evidence>
<keyword evidence="1 3" id="KW-0732">Signal</keyword>
<dbReference type="AlphaFoldDB" id="A0A6A4UY48"/>
<keyword evidence="5" id="KW-1185">Reference proteome</keyword>
<reference evidence="4 5" key="1">
    <citation type="submission" date="2019-07" db="EMBL/GenBank/DDBJ databases">
        <title>Draft genome assembly of a fouling barnacle, Amphibalanus amphitrite (Darwin, 1854): The first reference genome for Thecostraca.</title>
        <authorList>
            <person name="Kim W."/>
        </authorList>
    </citation>
    <scope>NUCLEOTIDE SEQUENCE [LARGE SCALE GENOMIC DNA]</scope>
    <source>
        <strain evidence="4">SNU_AA5</strain>
        <tissue evidence="4">Soma without cirri and trophi</tissue>
    </source>
</reference>
<dbReference type="EMBL" id="VIIS01002228">
    <property type="protein sequence ID" value="KAF0286783.1"/>
    <property type="molecule type" value="Genomic_DNA"/>
</dbReference>
<dbReference type="InterPro" id="IPR031424">
    <property type="entry name" value="QVR-like"/>
</dbReference>
<evidence type="ECO:0000256" key="1">
    <source>
        <dbReference type="ARBA" id="ARBA00022729"/>
    </source>
</evidence>
<evidence type="ECO:0000256" key="2">
    <source>
        <dbReference type="ARBA" id="ARBA00023180"/>
    </source>
</evidence>
<accession>A0A6A4UY48</accession>
<keyword evidence="2" id="KW-0325">Glycoprotein</keyword>
<comment type="caution">
    <text evidence="4">The sequence shown here is derived from an EMBL/GenBank/DDBJ whole genome shotgun (WGS) entry which is preliminary data.</text>
</comment>
<evidence type="ECO:0000256" key="3">
    <source>
        <dbReference type="SAM" id="SignalP"/>
    </source>
</evidence>
<proteinExistence type="predicted"/>
<feature type="chain" id="PRO_5025531003" evidence="3">
    <location>
        <begin position="25"/>
        <end position="145"/>
    </location>
</feature>
<evidence type="ECO:0000313" key="4">
    <source>
        <dbReference type="EMBL" id="KAF0286783.1"/>
    </source>
</evidence>
<name>A0A6A4UY48_AMPAM</name>